<reference evidence="18" key="2">
    <citation type="journal article" date="2020" name="Antonie Van Leeuwenhoek">
        <title>Labilibaculum antarcticum sp. nov., a novel facultative anaerobic, psychrotorelant bacterium isolated from marine sediment of Antarctica.</title>
        <authorList>
            <person name="Watanabe M."/>
            <person name="Kojima H."/>
            <person name="Fukui M."/>
        </authorList>
    </citation>
    <scope>NUCLEOTIDE SEQUENCE [LARGE SCALE GENOMIC DNA]</scope>
    <source>
        <strain evidence="18">SPP2</strain>
    </source>
</reference>
<name>A0A1Y1CI28_9BACT</name>
<dbReference type="SUPFAM" id="SSF53271">
    <property type="entry name" value="PRTase-like"/>
    <property type="match status" value="1"/>
</dbReference>
<dbReference type="GO" id="GO:0005829">
    <property type="term" value="C:cytosol"/>
    <property type="evidence" value="ECO:0007669"/>
    <property type="project" value="TreeGrafter"/>
</dbReference>
<dbReference type="AlphaFoldDB" id="A0A1Y1CI28"/>
<evidence type="ECO:0000256" key="4">
    <source>
        <dbReference type="ARBA" id="ARBA00008391"/>
    </source>
</evidence>
<evidence type="ECO:0000256" key="12">
    <source>
        <dbReference type="ARBA" id="ARBA00022842"/>
    </source>
</evidence>
<evidence type="ECO:0000259" key="16">
    <source>
        <dbReference type="Pfam" id="PF00156"/>
    </source>
</evidence>
<evidence type="ECO:0000256" key="15">
    <source>
        <dbReference type="RuleBase" id="RU364099"/>
    </source>
</evidence>
<sequence>MKTVKLLDREFRVSIPAEEIDNVIAQMAEKMNKDLAGTNPLFICILNGSFMFASDLMKQITVENSQITFMRLSSYDGMGTTGKVKKLMGFTEDLKDRTVVLLEDIVDTGITITNTLDQIKDYEAKEVLIATMLFKPDALIREVKLNYVGMEIPNDFIVGRGLDYDGMGRNLPDVYTVIEK</sequence>
<dbReference type="InterPro" id="IPR005904">
    <property type="entry name" value="Hxn_phspho_trans"/>
</dbReference>
<evidence type="ECO:0000256" key="1">
    <source>
        <dbReference type="ARBA" id="ARBA00001946"/>
    </source>
</evidence>
<keyword evidence="8 15" id="KW-0808">Transferase</keyword>
<evidence type="ECO:0000256" key="14">
    <source>
        <dbReference type="ARBA" id="ARBA00049402"/>
    </source>
</evidence>
<evidence type="ECO:0000256" key="10">
    <source>
        <dbReference type="ARBA" id="ARBA00022726"/>
    </source>
</evidence>
<comment type="similarity">
    <text evidence="4 15">Belongs to the purine/pyrimidine phosphoribosyltransferase family.</text>
</comment>
<evidence type="ECO:0000256" key="3">
    <source>
        <dbReference type="ARBA" id="ARBA00004669"/>
    </source>
</evidence>
<dbReference type="CDD" id="cd06223">
    <property type="entry name" value="PRTases_typeI"/>
    <property type="match status" value="1"/>
</dbReference>
<dbReference type="InterPro" id="IPR029057">
    <property type="entry name" value="PRTase-like"/>
</dbReference>
<dbReference type="GO" id="GO:0006178">
    <property type="term" value="P:guanine salvage"/>
    <property type="evidence" value="ECO:0007669"/>
    <property type="project" value="TreeGrafter"/>
</dbReference>
<protein>
    <recommendedName>
        <fullName evidence="5 15">Hypoxanthine phosphoribosyltransferase</fullName>
        <ecNumber evidence="5 15">2.4.2.8</ecNumber>
    </recommendedName>
</protein>
<feature type="domain" description="Phosphoribosyltransferase" evidence="16">
    <location>
        <begin position="18"/>
        <end position="164"/>
    </location>
</feature>
<reference evidence="17 18" key="1">
    <citation type="journal article" date="2018" name="Mar. Genomics">
        <title>Complete genome sequence of Marinifilaceae bacterium strain SPP2, isolated from the Antarctic marine sediment.</title>
        <authorList>
            <person name="Watanabe M."/>
            <person name="Kojima H."/>
            <person name="Fukui M."/>
        </authorList>
    </citation>
    <scope>NUCLEOTIDE SEQUENCE [LARGE SCALE GENOMIC DNA]</scope>
    <source>
        <strain evidence="17 18">SPP2</strain>
    </source>
</reference>
<keyword evidence="10 15" id="KW-0660">Purine salvage</keyword>
<evidence type="ECO:0000256" key="6">
    <source>
        <dbReference type="ARBA" id="ARBA00022490"/>
    </source>
</evidence>
<evidence type="ECO:0000256" key="13">
    <source>
        <dbReference type="ARBA" id="ARBA00048811"/>
    </source>
</evidence>
<dbReference type="GO" id="GO:0052657">
    <property type="term" value="F:guanine phosphoribosyltransferase activity"/>
    <property type="evidence" value="ECO:0007669"/>
    <property type="project" value="RHEA"/>
</dbReference>
<dbReference type="OrthoDB" id="9802824at2"/>
<keyword evidence="11 15" id="KW-0547">Nucleotide-binding</keyword>
<dbReference type="GO" id="GO:0032264">
    <property type="term" value="P:IMP salvage"/>
    <property type="evidence" value="ECO:0007669"/>
    <property type="project" value="UniProtKB-UniPathway"/>
</dbReference>
<evidence type="ECO:0000256" key="8">
    <source>
        <dbReference type="ARBA" id="ARBA00022679"/>
    </source>
</evidence>
<dbReference type="PANTHER" id="PTHR43340:SF1">
    <property type="entry name" value="HYPOXANTHINE PHOSPHORIBOSYLTRANSFERASE"/>
    <property type="match status" value="1"/>
</dbReference>
<dbReference type="GO" id="GO:0004422">
    <property type="term" value="F:hypoxanthine phosphoribosyltransferase activity"/>
    <property type="evidence" value="ECO:0007669"/>
    <property type="project" value="InterPro"/>
</dbReference>
<evidence type="ECO:0000313" key="18">
    <source>
        <dbReference type="Proteomes" id="UP000218267"/>
    </source>
</evidence>
<evidence type="ECO:0000256" key="2">
    <source>
        <dbReference type="ARBA" id="ARBA00004496"/>
    </source>
</evidence>
<dbReference type="GO" id="GO:0000287">
    <property type="term" value="F:magnesium ion binding"/>
    <property type="evidence" value="ECO:0007669"/>
    <property type="project" value="TreeGrafter"/>
</dbReference>
<keyword evidence="18" id="KW-1185">Reference proteome</keyword>
<dbReference type="GO" id="GO:0046100">
    <property type="term" value="P:hypoxanthine metabolic process"/>
    <property type="evidence" value="ECO:0007669"/>
    <property type="project" value="TreeGrafter"/>
</dbReference>
<keyword evidence="6 15" id="KW-0963">Cytoplasm</keyword>
<comment type="catalytic activity">
    <reaction evidence="13">
        <text>GMP + diphosphate = guanine + 5-phospho-alpha-D-ribose 1-diphosphate</text>
        <dbReference type="Rhea" id="RHEA:25424"/>
        <dbReference type="ChEBI" id="CHEBI:16235"/>
        <dbReference type="ChEBI" id="CHEBI:33019"/>
        <dbReference type="ChEBI" id="CHEBI:58017"/>
        <dbReference type="ChEBI" id="CHEBI:58115"/>
        <dbReference type="EC" id="2.4.2.8"/>
    </reaction>
    <physiologicalReaction direction="right-to-left" evidence="13">
        <dbReference type="Rhea" id="RHEA:25426"/>
    </physiologicalReaction>
</comment>
<evidence type="ECO:0000313" key="17">
    <source>
        <dbReference type="EMBL" id="BAX79672.1"/>
    </source>
</evidence>
<dbReference type="KEGG" id="mbas:ALGA_1287"/>
<proteinExistence type="inferred from homology"/>
<keyword evidence="12 15" id="KW-0460">Magnesium</keyword>
<evidence type="ECO:0000256" key="7">
    <source>
        <dbReference type="ARBA" id="ARBA00022676"/>
    </source>
</evidence>
<dbReference type="NCBIfam" id="TIGR01203">
    <property type="entry name" value="HGPRTase"/>
    <property type="match status" value="1"/>
</dbReference>
<dbReference type="InterPro" id="IPR050408">
    <property type="entry name" value="HGPRT"/>
</dbReference>
<dbReference type="GO" id="GO:0000166">
    <property type="term" value="F:nucleotide binding"/>
    <property type="evidence" value="ECO:0007669"/>
    <property type="project" value="UniProtKB-KW"/>
</dbReference>
<dbReference type="EMBL" id="AP018042">
    <property type="protein sequence ID" value="BAX79672.1"/>
    <property type="molecule type" value="Genomic_DNA"/>
</dbReference>
<comment type="pathway">
    <text evidence="3 15">Purine metabolism; IMP biosynthesis via salvage pathway; IMP from hypoxanthine: step 1/1.</text>
</comment>
<dbReference type="EC" id="2.4.2.8" evidence="5 15"/>
<dbReference type="InterPro" id="IPR000836">
    <property type="entry name" value="PRTase_dom"/>
</dbReference>
<gene>
    <name evidence="17" type="ORF">ALGA_1287</name>
</gene>
<comment type="subcellular location">
    <subcellularLocation>
        <location evidence="2 15">Cytoplasm</location>
    </subcellularLocation>
</comment>
<evidence type="ECO:0000256" key="5">
    <source>
        <dbReference type="ARBA" id="ARBA00011895"/>
    </source>
</evidence>
<keyword evidence="9 15" id="KW-0479">Metal-binding</keyword>
<evidence type="ECO:0000256" key="11">
    <source>
        <dbReference type="ARBA" id="ARBA00022741"/>
    </source>
</evidence>
<keyword evidence="7 15" id="KW-0328">Glycosyltransferase</keyword>
<dbReference type="UniPathway" id="UPA00591">
    <property type="reaction ID" value="UER00648"/>
</dbReference>
<dbReference type="PANTHER" id="PTHR43340">
    <property type="entry name" value="HYPOXANTHINE-GUANINE PHOSPHORIBOSYLTRANSFERASE"/>
    <property type="match status" value="1"/>
</dbReference>
<comment type="catalytic activity">
    <reaction evidence="14">
        <text>IMP + diphosphate = hypoxanthine + 5-phospho-alpha-D-ribose 1-diphosphate</text>
        <dbReference type="Rhea" id="RHEA:17973"/>
        <dbReference type="ChEBI" id="CHEBI:17368"/>
        <dbReference type="ChEBI" id="CHEBI:33019"/>
        <dbReference type="ChEBI" id="CHEBI:58017"/>
        <dbReference type="ChEBI" id="CHEBI:58053"/>
        <dbReference type="EC" id="2.4.2.8"/>
    </reaction>
    <physiologicalReaction direction="right-to-left" evidence="14">
        <dbReference type="Rhea" id="RHEA:17975"/>
    </physiologicalReaction>
</comment>
<dbReference type="Proteomes" id="UP000218267">
    <property type="component" value="Chromosome"/>
</dbReference>
<comment type="cofactor">
    <cofactor evidence="1 15">
        <name>Mg(2+)</name>
        <dbReference type="ChEBI" id="CHEBI:18420"/>
    </cofactor>
</comment>
<dbReference type="GO" id="GO:0006166">
    <property type="term" value="P:purine ribonucleoside salvage"/>
    <property type="evidence" value="ECO:0007669"/>
    <property type="project" value="UniProtKB-KW"/>
</dbReference>
<dbReference type="Gene3D" id="3.40.50.2020">
    <property type="match status" value="1"/>
</dbReference>
<dbReference type="Pfam" id="PF00156">
    <property type="entry name" value="Pribosyltran"/>
    <property type="match status" value="1"/>
</dbReference>
<dbReference type="RefSeq" id="WP_096428564.1">
    <property type="nucleotide sequence ID" value="NZ_AP018042.1"/>
</dbReference>
<organism evidence="17 18">
    <name type="scientific">Labilibaculum antarcticum</name>
    <dbReference type="NCBI Taxonomy" id="1717717"/>
    <lineage>
        <taxon>Bacteria</taxon>
        <taxon>Pseudomonadati</taxon>
        <taxon>Bacteroidota</taxon>
        <taxon>Bacteroidia</taxon>
        <taxon>Marinilabiliales</taxon>
        <taxon>Marinifilaceae</taxon>
        <taxon>Labilibaculum</taxon>
    </lineage>
</organism>
<dbReference type="GO" id="GO:0032263">
    <property type="term" value="P:GMP salvage"/>
    <property type="evidence" value="ECO:0007669"/>
    <property type="project" value="TreeGrafter"/>
</dbReference>
<accession>A0A1Y1CI28</accession>
<evidence type="ECO:0000256" key="9">
    <source>
        <dbReference type="ARBA" id="ARBA00022723"/>
    </source>
</evidence>